<reference evidence="1 2" key="1">
    <citation type="submission" date="2018-01" db="EMBL/GenBank/DDBJ databases">
        <title>Draft genome sequence of Sphaerisporangium sp. 7K107.</title>
        <authorList>
            <person name="Sahin N."/>
            <person name="Saygin H."/>
            <person name="Ay H."/>
        </authorList>
    </citation>
    <scope>NUCLEOTIDE SEQUENCE [LARGE SCALE GENOMIC DNA]</scope>
    <source>
        <strain evidence="1 2">7K107</strain>
    </source>
</reference>
<protein>
    <submittedName>
        <fullName evidence="1">Uncharacterized protein</fullName>
    </submittedName>
</protein>
<dbReference type="AlphaFoldDB" id="A0A2W2GYK2"/>
<accession>A0A2W2GYK2</accession>
<name>A0A2W2GYK2_9ACTN</name>
<comment type="caution">
    <text evidence="1">The sequence shown here is derived from an EMBL/GenBank/DDBJ whole genome shotgun (WGS) entry which is preliminary data.</text>
</comment>
<sequence>MWTIRTRDPAMPDAPDHCYMLPSITFENLAVEYGLDPDDIDELLRVAILQLEIPAKMMTSSGAARDLLRGGRPVTLDNAESTAQAREAHLKRIALVEADHVRIAWPKPGMRVLARTLDADVSSETEVDPYQRLEALKATYRPDRKRMGEKRMALSTVLGREV</sequence>
<dbReference type="EMBL" id="POUA01000028">
    <property type="protein sequence ID" value="PZG53122.1"/>
    <property type="molecule type" value="Genomic_DNA"/>
</dbReference>
<keyword evidence="2" id="KW-1185">Reference proteome</keyword>
<evidence type="ECO:0000313" key="1">
    <source>
        <dbReference type="EMBL" id="PZG53122.1"/>
    </source>
</evidence>
<proteinExistence type="predicted"/>
<evidence type="ECO:0000313" key="2">
    <source>
        <dbReference type="Proteomes" id="UP000248544"/>
    </source>
</evidence>
<dbReference type="Proteomes" id="UP000248544">
    <property type="component" value="Unassembled WGS sequence"/>
</dbReference>
<organism evidence="1 2">
    <name type="scientific">Spongiactinospora gelatinilytica</name>
    <dbReference type="NCBI Taxonomy" id="2666298"/>
    <lineage>
        <taxon>Bacteria</taxon>
        <taxon>Bacillati</taxon>
        <taxon>Actinomycetota</taxon>
        <taxon>Actinomycetes</taxon>
        <taxon>Streptosporangiales</taxon>
        <taxon>Streptosporangiaceae</taxon>
        <taxon>Spongiactinospora</taxon>
    </lineage>
</organism>
<gene>
    <name evidence="1" type="ORF">C1I98_06075</name>
</gene>